<dbReference type="PANTHER" id="PTHR43382:SF2">
    <property type="entry name" value="BIFUNCTIONAL GLUTAMATE_PROLINE--TRNA LIGASE"/>
    <property type="match status" value="1"/>
</dbReference>
<accession>A0A511MXP4</accession>
<evidence type="ECO:0000256" key="1">
    <source>
        <dbReference type="ARBA" id="ARBA00004496"/>
    </source>
</evidence>
<evidence type="ECO:0000313" key="14">
    <source>
        <dbReference type="EMBL" id="GEM45339.1"/>
    </source>
</evidence>
<dbReference type="FunFam" id="3.30.930.10:FF:000023">
    <property type="entry name" value="Proline--tRNA ligase"/>
    <property type="match status" value="1"/>
</dbReference>
<dbReference type="InterPro" id="IPR002314">
    <property type="entry name" value="aa-tRNA-synt_IIb"/>
</dbReference>
<dbReference type="GO" id="GO:0006433">
    <property type="term" value="P:prolyl-tRNA aminoacylation"/>
    <property type="evidence" value="ECO:0007669"/>
    <property type="project" value="UniProtKB-UniRule"/>
</dbReference>
<evidence type="ECO:0000313" key="15">
    <source>
        <dbReference type="Proteomes" id="UP000321306"/>
    </source>
</evidence>
<keyword evidence="5 12" id="KW-0547">Nucleotide-binding</keyword>
<comment type="caution">
    <text evidence="14">The sequence shown here is derived from an EMBL/GenBank/DDBJ whole genome shotgun (WGS) entry which is preliminary data.</text>
</comment>
<dbReference type="GO" id="GO:0004827">
    <property type="term" value="F:proline-tRNA ligase activity"/>
    <property type="evidence" value="ECO:0007669"/>
    <property type="project" value="UniProtKB-UniRule"/>
</dbReference>
<dbReference type="Gene3D" id="3.30.930.10">
    <property type="entry name" value="Bira Bifunctional Protein, Domain 2"/>
    <property type="match status" value="1"/>
</dbReference>
<comment type="catalytic activity">
    <reaction evidence="9 12">
        <text>tRNA(Pro) + L-proline + ATP = L-prolyl-tRNA(Pro) + AMP + diphosphate</text>
        <dbReference type="Rhea" id="RHEA:14305"/>
        <dbReference type="Rhea" id="RHEA-COMP:9700"/>
        <dbReference type="Rhea" id="RHEA-COMP:9702"/>
        <dbReference type="ChEBI" id="CHEBI:30616"/>
        <dbReference type="ChEBI" id="CHEBI:33019"/>
        <dbReference type="ChEBI" id="CHEBI:60039"/>
        <dbReference type="ChEBI" id="CHEBI:78442"/>
        <dbReference type="ChEBI" id="CHEBI:78532"/>
        <dbReference type="ChEBI" id="CHEBI:456215"/>
        <dbReference type="EC" id="6.1.1.15"/>
    </reaction>
</comment>
<dbReference type="InterPro" id="IPR004154">
    <property type="entry name" value="Anticodon-bd"/>
</dbReference>
<feature type="domain" description="Aminoacyl-transfer RNA synthetases class-II family profile" evidence="13">
    <location>
        <begin position="39"/>
        <end position="287"/>
    </location>
</feature>
<reference evidence="14 15" key="1">
    <citation type="submission" date="2019-07" db="EMBL/GenBank/DDBJ databases">
        <title>Whole genome shotgun sequence of Deinococcus cellulosilyticus NBRC 106333.</title>
        <authorList>
            <person name="Hosoyama A."/>
            <person name="Uohara A."/>
            <person name="Ohji S."/>
            <person name="Ichikawa N."/>
        </authorList>
    </citation>
    <scope>NUCLEOTIDE SEQUENCE [LARGE SCALE GENOMIC DNA]</scope>
    <source>
        <strain evidence="14 15">NBRC 106333</strain>
    </source>
</reference>
<name>A0A511MXP4_DEIC1</name>
<dbReference type="NCBIfam" id="TIGR00408">
    <property type="entry name" value="proS_fam_I"/>
    <property type="match status" value="1"/>
</dbReference>
<keyword evidence="8 12" id="KW-0030">Aminoacyl-tRNA synthetase</keyword>
<dbReference type="InterPro" id="IPR006195">
    <property type="entry name" value="aa-tRNA-synth_II"/>
</dbReference>
<sequence>MSQDKKAQQFGVTPQSVDFNEWYNEVITKADLADYSPVRGSMVVKPYGHALWERIVRWLDDKFKETGHESLLFPTLIPMGFITKEADHVEGFAPELFTVTKIGTEVLEEPYVMRPTSETIIGHMWSQWLNSYRDLPYLHYQWGSVFRAELRTKPFLRTAEFFWHEGHTAHETEQEARNEVQQMLNIYHVFCRDILALPVVRGKKTASERFAGAVDTFSIEGMMRDGKALQSGTSHYLGQNFAKAFEVKFQGRDQKEHYVHTTSWAISSRIIGALIMTHGDDKGLQMPPNIAPIQVVIVPVTRKDNTEQMFEAADQIADELKALGVRVKVDKREGLSNGFKYNDWELKGVPVRLEVGPRDLEQGVLVVKNRTHGDKEILPREEVISGMPARLQEIQQFLFKRAEDFLLENTVPVDTFEQFKTEIDNNKWVLAHHCADAACEASIKEETRATTRNEPLSEGEYFNQESTGTCVKCGKPSGYSKRILFGRQY</sequence>
<protein>
    <recommendedName>
        <fullName evidence="12">Proline--tRNA ligase</fullName>
        <ecNumber evidence="12">6.1.1.15</ecNumber>
    </recommendedName>
    <alternativeName>
        <fullName evidence="12">Prolyl-tRNA synthetase</fullName>
        <shortName evidence="12">ProRS</shortName>
    </alternativeName>
</protein>
<dbReference type="PRINTS" id="PR01046">
    <property type="entry name" value="TRNASYNTHPRO"/>
</dbReference>
<dbReference type="InterPro" id="IPR002316">
    <property type="entry name" value="Pro-tRNA-ligase_IIa"/>
</dbReference>
<keyword evidence="3 12" id="KW-0963">Cytoplasm</keyword>
<dbReference type="RefSeq" id="WP_146882803.1">
    <property type="nucleotide sequence ID" value="NZ_BJXB01000003.1"/>
</dbReference>
<dbReference type="GO" id="GO:0017101">
    <property type="term" value="C:aminoacyl-tRNA synthetase multienzyme complex"/>
    <property type="evidence" value="ECO:0007669"/>
    <property type="project" value="TreeGrafter"/>
</dbReference>
<keyword evidence="15" id="KW-1185">Reference proteome</keyword>
<dbReference type="HAMAP" id="MF_01571">
    <property type="entry name" value="Pro_tRNA_synth_type3"/>
    <property type="match status" value="1"/>
</dbReference>
<comment type="subcellular location">
    <subcellularLocation>
        <location evidence="1 12">Cytoplasm</location>
    </subcellularLocation>
</comment>
<evidence type="ECO:0000256" key="10">
    <source>
        <dbReference type="ARBA" id="ARBA00055834"/>
    </source>
</evidence>
<keyword evidence="4 12" id="KW-0436">Ligase</keyword>
<dbReference type="InterPro" id="IPR004499">
    <property type="entry name" value="Pro-tRNA-ligase_IIa_arc-type"/>
</dbReference>
<dbReference type="EMBL" id="BJXB01000003">
    <property type="protein sequence ID" value="GEM45339.1"/>
    <property type="molecule type" value="Genomic_DNA"/>
</dbReference>
<comment type="similarity">
    <text evidence="11 12">Belongs to the class-II aminoacyl-tRNA synthetase family. ProS type 3 subfamily.</text>
</comment>
<dbReference type="Pfam" id="PF09180">
    <property type="entry name" value="ProRS-C_1"/>
    <property type="match status" value="1"/>
</dbReference>
<proteinExistence type="inferred from homology"/>
<dbReference type="SMART" id="SM00946">
    <property type="entry name" value="ProRS-C_1"/>
    <property type="match status" value="1"/>
</dbReference>
<evidence type="ECO:0000256" key="2">
    <source>
        <dbReference type="ARBA" id="ARBA00011738"/>
    </source>
</evidence>
<dbReference type="CDD" id="cd00778">
    <property type="entry name" value="ProRS_core_arch_euk"/>
    <property type="match status" value="1"/>
</dbReference>
<evidence type="ECO:0000256" key="6">
    <source>
        <dbReference type="ARBA" id="ARBA00022840"/>
    </source>
</evidence>
<dbReference type="Gene3D" id="3.40.50.800">
    <property type="entry name" value="Anticodon-binding domain"/>
    <property type="match status" value="1"/>
</dbReference>
<evidence type="ECO:0000256" key="4">
    <source>
        <dbReference type="ARBA" id="ARBA00022598"/>
    </source>
</evidence>
<dbReference type="PANTHER" id="PTHR43382">
    <property type="entry name" value="PROLYL-TRNA SYNTHETASE"/>
    <property type="match status" value="1"/>
</dbReference>
<gene>
    <name evidence="12 14" type="primary">proS</name>
    <name evidence="14" type="ORF">DC3_09740</name>
</gene>
<dbReference type="EC" id="6.1.1.15" evidence="12"/>
<dbReference type="SUPFAM" id="SSF55681">
    <property type="entry name" value="Class II aaRS and biotin synthetases"/>
    <property type="match status" value="1"/>
</dbReference>
<dbReference type="GO" id="GO:0005524">
    <property type="term" value="F:ATP binding"/>
    <property type="evidence" value="ECO:0007669"/>
    <property type="project" value="UniProtKB-UniRule"/>
</dbReference>
<dbReference type="Proteomes" id="UP000321306">
    <property type="component" value="Unassembled WGS sequence"/>
</dbReference>
<dbReference type="Gene3D" id="3.30.110.30">
    <property type="entry name" value="C-terminal domain of ProRS"/>
    <property type="match status" value="1"/>
</dbReference>
<comment type="function">
    <text evidence="10">Catalyzes the attachment of proline to tRNA(Pro) in a two-step reaction: proline is first activated by ATP to form Pro-AMP and then transferred to the acceptor end of tRNA(Pro). Can inadvertently accommodate and process cysteine.</text>
</comment>
<dbReference type="InterPro" id="IPR016061">
    <property type="entry name" value="Pro-tRNA_ligase_II_C"/>
</dbReference>
<dbReference type="InterPro" id="IPR017449">
    <property type="entry name" value="Pro-tRNA_synth_II"/>
</dbReference>
<dbReference type="PROSITE" id="PS50862">
    <property type="entry name" value="AA_TRNA_LIGASE_II"/>
    <property type="match status" value="1"/>
</dbReference>
<keyword evidence="6 12" id="KW-0067">ATP-binding</keyword>
<dbReference type="FunFam" id="3.40.50.800:FF:000005">
    <property type="entry name" value="bifunctional glutamate/proline--tRNA ligase"/>
    <property type="match status" value="1"/>
</dbReference>
<evidence type="ECO:0000256" key="11">
    <source>
        <dbReference type="ARBA" id="ARBA00060806"/>
    </source>
</evidence>
<dbReference type="Pfam" id="PF03129">
    <property type="entry name" value="HGTP_anticodon"/>
    <property type="match status" value="1"/>
</dbReference>
<dbReference type="AlphaFoldDB" id="A0A511MXP4"/>
<comment type="subunit">
    <text evidence="2 12">Homodimer.</text>
</comment>
<evidence type="ECO:0000256" key="5">
    <source>
        <dbReference type="ARBA" id="ARBA00022741"/>
    </source>
</evidence>
<comment type="domain">
    <text evidence="12">Consists of three domains: the N-terminal catalytic domain, the anticodon-binding domain and the C-terminal extension.</text>
</comment>
<evidence type="ECO:0000256" key="9">
    <source>
        <dbReference type="ARBA" id="ARBA00047671"/>
    </source>
</evidence>
<keyword evidence="7 12" id="KW-0648">Protein biosynthesis</keyword>
<evidence type="ECO:0000256" key="12">
    <source>
        <dbReference type="HAMAP-Rule" id="MF_01571"/>
    </source>
</evidence>
<dbReference type="InterPro" id="IPR045864">
    <property type="entry name" value="aa-tRNA-synth_II/BPL/LPL"/>
</dbReference>
<dbReference type="SUPFAM" id="SSF52954">
    <property type="entry name" value="Class II aaRS ABD-related"/>
    <property type="match status" value="1"/>
</dbReference>
<dbReference type="CDD" id="cd00862">
    <property type="entry name" value="ProRS_anticodon_zinc"/>
    <property type="match status" value="1"/>
</dbReference>
<evidence type="ECO:0000256" key="8">
    <source>
        <dbReference type="ARBA" id="ARBA00023146"/>
    </source>
</evidence>
<evidence type="ECO:0000259" key="13">
    <source>
        <dbReference type="PROSITE" id="PS50862"/>
    </source>
</evidence>
<evidence type="ECO:0000256" key="7">
    <source>
        <dbReference type="ARBA" id="ARBA00022917"/>
    </source>
</evidence>
<dbReference type="Pfam" id="PF00587">
    <property type="entry name" value="tRNA-synt_2b"/>
    <property type="match status" value="1"/>
</dbReference>
<organism evidence="14 15">
    <name type="scientific">Deinococcus cellulosilyticus (strain DSM 18568 / NBRC 106333 / KACC 11606 / 5516J-15)</name>
    <dbReference type="NCBI Taxonomy" id="1223518"/>
    <lineage>
        <taxon>Bacteria</taxon>
        <taxon>Thermotogati</taxon>
        <taxon>Deinococcota</taxon>
        <taxon>Deinococci</taxon>
        <taxon>Deinococcales</taxon>
        <taxon>Deinococcaceae</taxon>
        <taxon>Deinococcus</taxon>
    </lineage>
</organism>
<dbReference type="SUPFAM" id="SSF64586">
    <property type="entry name" value="C-terminal domain of ProRS"/>
    <property type="match status" value="1"/>
</dbReference>
<dbReference type="InterPro" id="IPR033721">
    <property type="entry name" value="ProRS_core_arch_euk"/>
</dbReference>
<dbReference type="GO" id="GO:0005737">
    <property type="term" value="C:cytoplasm"/>
    <property type="evidence" value="ECO:0007669"/>
    <property type="project" value="UniProtKB-SubCell"/>
</dbReference>
<dbReference type="InterPro" id="IPR036621">
    <property type="entry name" value="Anticodon-bd_dom_sf"/>
</dbReference>
<evidence type="ECO:0000256" key="3">
    <source>
        <dbReference type="ARBA" id="ARBA00022490"/>
    </source>
</evidence>
<dbReference type="OrthoDB" id="9809052at2"/>